<comment type="caution">
    <text evidence="1">The sequence shown here is derived from an EMBL/GenBank/DDBJ whole genome shotgun (WGS) entry which is preliminary data.</text>
</comment>
<proteinExistence type="predicted"/>
<sequence>MMFLRGLKTNVKPLLAARAYSLAKLKAGIVNYKQVYEENWETTYELPMEWGSKKTSQEHPISNKIIDMPATATATVDQDQRSIVLVSRPRRRATLRSTDETRLAPS</sequence>
<name>A0A4C1W752_EUMVA</name>
<keyword evidence="2" id="KW-1185">Reference proteome</keyword>
<dbReference type="Proteomes" id="UP000299102">
    <property type="component" value="Unassembled WGS sequence"/>
</dbReference>
<protein>
    <submittedName>
        <fullName evidence="1">Uncharacterized protein</fullName>
    </submittedName>
</protein>
<reference evidence="1 2" key="1">
    <citation type="journal article" date="2019" name="Commun. Biol.">
        <title>The bagworm genome reveals a unique fibroin gene that provides high tensile strength.</title>
        <authorList>
            <person name="Kono N."/>
            <person name="Nakamura H."/>
            <person name="Ohtoshi R."/>
            <person name="Tomita M."/>
            <person name="Numata K."/>
            <person name="Arakawa K."/>
        </authorList>
    </citation>
    <scope>NUCLEOTIDE SEQUENCE [LARGE SCALE GENOMIC DNA]</scope>
</reference>
<evidence type="ECO:0000313" key="2">
    <source>
        <dbReference type="Proteomes" id="UP000299102"/>
    </source>
</evidence>
<dbReference type="AlphaFoldDB" id="A0A4C1W752"/>
<dbReference type="EMBL" id="BGZK01000497">
    <property type="protein sequence ID" value="GBP47188.1"/>
    <property type="molecule type" value="Genomic_DNA"/>
</dbReference>
<organism evidence="1 2">
    <name type="scientific">Eumeta variegata</name>
    <name type="common">Bagworm moth</name>
    <name type="synonym">Eumeta japonica</name>
    <dbReference type="NCBI Taxonomy" id="151549"/>
    <lineage>
        <taxon>Eukaryota</taxon>
        <taxon>Metazoa</taxon>
        <taxon>Ecdysozoa</taxon>
        <taxon>Arthropoda</taxon>
        <taxon>Hexapoda</taxon>
        <taxon>Insecta</taxon>
        <taxon>Pterygota</taxon>
        <taxon>Neoptera</taxon>
        <taxon>Endopterygota</taxon>
        <taxon>Lepidoptera</taxon>
        <taxon>Glossata</taxon>
        <taxon>Ditrysia</taxon>
        <taxon>Tineoidea</taxon>
        <taxon>Psychidae</taxon>
        <taxon>Oiketicinae</taxon>
        <taxon>Eumeta</taxon>
    </lineage>
</organism>
<accession>A0A4C1W752</accession>
<evidence type="ECO:0000313" key="1">
    <source>
        <dbReference type="EMBL" id="GBP47188.1"/>
    </source>
</evidence>
<gene>
    <name evidence="1" type="ORF">EVAR_38300_1</name>
</gene>